<dbReference type="GO" id="GO:0048812">
    <property type="term" value="P:neuron projection morphogenesis"/>
    <property type="evidence" value="ECO:0007669"/>
    <property type="project" value="TreeGrafter"/>
</dbReference>
<proteinExistence type="predicted"/>
<evidence type="ECO:0000313" key="3">
    <source>
        <dbReference type="Proteomes" id="UP000314294"/>
    </source>
</evidence>
<evidence type="ECO:0000313" key="2">
    <source>
        <dbReference type="EMBL" id="TNN45421.1"/>
    </source>
</evidence>
<comment type="caution">
    <text evidence="2">The sequence shown here is derived from an EMBL/GenBank/DDBJ whole genome shotgun (WGS) entry which is preliminary data.</text>
</comment>
<sequence>MWAQGEDGAESEGERGSSSEDERDIQCEILESQRDDAHQQLCDLEAVSSQLLKEMNVLEIQFHIERSCRESAEALAVKVTKENKVLKRASQMTTMMPLIPELPENWSAVTFDPQADPPEAEETLLLENQAKIAVSQLVTEEFTDMSQKLELEQGLRQHAEVFAHQV</sequence>
<dbReference type="OrthoDB" id="6111338at2759"/>
<dbReference type="GO" id="GO:0031252">
    <property type="term" value="C:cell leading edge"/>
    <property type="evidence" value="ECO:0007669"/>
    <property type="project" value="TreeGrafter"/>
</dbReference>
<dbReference type="Proteomes" id="UP000314294">
    <property type="component" value="Unassembled WGS sequence"/>
</dbReference>
<dbReference type="AlphaFoldDB" id="A0A4Z2FWV8"/>
<dbReference type="GO" id="GO:0044295">
    <property type="term" value="C:axonal growth cone"/>
    <property type="evidence" value="ECO:0007669"/>
    <property type="project" value="TreeGrafter"/>
</dbReference>
<feature type="region of interest" description="Disordered" evidence="1">
    <location>
        <begin position="1"/>
        <end position="25"/>
    </location>
</feature>
<feature type="compositionally biased region" description="Basic and acidic residues" evidence="1">
    <location>
        <begin position="12"/>
        <end position="25"/>
    </location>
</feature>
<organism evidence="2 3">
    <name type="scientific">Liparis tanakae</name>
    <name type="common">Tanaka's snailfish</name>
    <dbReference type="NCBI Taxonomy" id="230148"/>
    <lineage>
        <taxon>Eukaryota</taxon>
        <taxon>Metazoa</taxon>
        <taxon>Chordata</taxon>
        <taxon>Craniata</taxon>
        <taxon>Vertebrata</taxon>
        <taxon>Euteleostomi</taxon>
        <taxon>Actinopterygii</taxon>
        <taxon>Neopterygii</taxon>
        <taxon>Teleostei</taxon>
        <taxon>Neoteleostei</taxon>
        <taxon>Acanthomorphata</taxon>
        <taxon>Eupercaria</taxon>
        <taxon>Perciformes</taxon>
        <taxon>Cottioidei</taxon>
        <taxon>Cottales</taxon>
        <taxon>Liparidae</taxon>
        <taxon>Liparis</taxon>
    </lineage>
</organism>
<dbReference type="GO" id="GO:2001224">
    <property type="term" value="P:positive regulation of neuron migration"/>
    <property type="evidence" value="ECO:0007669"/>
    <property type="project" value="TreeGrafter"/>
</dbReference>
<dbReference type="PANTHER" id="PTHR46606">
    <property type="entry name" value="SHOOTIN-1"/>
    <property type="match status" value="1"/>
</dbReference>
<dbReference type="PANTHER" id="PTHR46606:SF4">
    <property type="entry name" value="SHOOTIN-1"/>
    <property type="match status" value="1"/>
</dbReference>
<reference evidence="2 3" key="1">
    <citation type="submission" date="2019-03" db="EMBL/GenBank/DDBJ databases">
        <title>First draft genome of Liparis tanakae, snailfish: a comprehensive survey of snailfish specific genes.</title>
        <authorList>
            <person name="Kim W."/>
            <person name="Song I."/>
            <person name="Jeong J.-H."/>
            <person name="Kim D."/>
            <person name="Kim S."/>
            <person name="Ryu S."/>
            <person name="Song J.Y."/>
            <person name="Lee S.K."/>
        </authorList>
    </citation>
    <scope>NUCLEOTIDE SEQUENCE [LARGE SCALE GENOMIC DNA]</scope>
    <source>
        <tissue evidence="2">Muscle</tissue>
    </source>
</reference>
<keyword evidence="3" id="KW-1185">Reference proteome</keyword>
<protein>
    <submittedName>
        <fullName evidence="2">Shootin-1</fullName>
    </submittedName>
</protein>
<accession>A0A4Z2FWV8</accession>
<name>A0A4Z2FWV8_9TELE</name>
<dbReference type="EMBL" id="SRLO01000847">
    <property type="protein sequence ID" value="TNN45421.1"/>
    <property type="molecule type" value="Genomic_DNA"/>
</dbReference>
<dbReference type="InterPro" id="IPR024849">
    <property type="entry name" value="Shootin-1"/>
</dbReference>
<gene>
    <name evidence="2" type="primary">Shtn1_0</name>
    <name evidence="2" type="ORF">EYF80_044367</name>
</gene>
<evidence type="ECO:0000256" key="1">
    <source>
        <dbReference type="SAM" id="MobiDB-lite"/>
    </source>
</evidence>
<dbReference type="GO" id="GO:0005737">
    <property type="term" value="C:cytoplasm"/>
    <property type="evidence" value="ECO:0007669"/>
    <property type="project" value="TreeGrafter"/>
</dbReference>